<name>A0AAE9G4Y2_9CAUD</name>
<dbReference type="GO" id="GO:0099000">
    <property type="term" value="P:symbiont genome ejection through host cell envelope, contractile tail mechanism"/>
    <property type="evidence" value="ECO:0007669"/>
    <property type="project" value="UniProtKB-UniRule"/>
</dbReference>
<keyword evidence="1" id="KW-0167">Capsid protein</keyword>
<protein>
    <recommendedName>
        <fullName evidence="1">Portal protein</fullName>
    </recommendedName>
    <alternativeName>
        <fullName evidence="1">gp20</fullName>
    </alternativeName>
</protein>
<keyword evidence="1" id="KW-0231">Viral genome packaging</keyword>
<keyword evidence="1" id="KW-0946">Virion</keyword>
<keyword evidence="1" id="KW-1242">Viral contractile tail ejection system</keyword>
<keyword evidence="1" id="KW-1171">Viral genome ejection through host cell envelope</keyword>
<evidence type="ECO:0000313" key="3">
    <source>
        <dbReference type="Proteomes" id="UP000832072"/>
    </source>
</evidence>
<evidence type="ECO:0000313" key="2">
    <source>
        <dbReference type="EMBL" id="UNY47125.1"/>
    </source>
</evidence>
<sequence length="514" mass="59559">MLSFLKKFGEQDEKDYKEKLRDGIESFSAPANTDGAVEVERQLGTIDPYAAINQSFFNHTTVANDTENMINMYRGIAMYPEVHNAVQEIVSDAIVREDNKDTVFLNLDSTEFSKSIQDRINEEFNEVLSLLKFKKEGASLFRQWYIDSRIFFHKIIGNNPKDGIKELRLLDPRRMEFLREIETDTEKGVKIVVGIKESFIYTTEGDEFKFGITQQNSAKIKIPRSAIVYAHSGIKGQCGKRIIGHLQWAVKPANQLKMLEDAMVIYRITRAPERRVFYIDVGTMPNKKAIQYTNGIMQTLKNRVVYDSSTGKVKNQFNNLSMTEDYFLMRRDGNAKTEVTSLPGAQSLGEITDVEYFNKKLYEALQIPLSRIPNTQGGVTFSGGVEITRDELKFADFITSLQSRFEDIFLDPLKTNLIMKRIISEEEWEENVENIKVVFNKNSYYEEMKDVEILERRVATMQSLEPFIGRYISNEYVMKDIFKMSDEEIEREAKLIEEESKIDRFKTDEEPEEF</sequence>
<dbReference type="Pfam" id="PF07230">
    <property type="entry name" value="Portal_T4"/>
    <property type="match status" value="1"/>
</dbReference>
<reference evidence="2 3" key="1">
    <citation type="submission" date="2022-02" db="EMBL/GenBank/DDBJ databases">
        <authorList>
            <person name="Tian F."/>
            <person name="Li J."/>
            <person name="Li F."/>
            <person name="Tong Y."/>
        </authorList>
    </citation>
    <scope>NUCLEOTIDE SEQUENCE [LARGE SCALE GENOMIC DNA]</scope>
</reference>
<proteinExistence type="inferred from homology"/>
<keyword evidence="1" id="KW-1162">Viral penetration into host cytoplasm</keyword>
<comment type="subcellular location">
    <subcellularLocation>
        <location evidence="1">Virion</location>
    </subcellularLocation>
    <text evidence="1">Located at a unique 5-fold vertex of the icosahedral capsid.</text>
</comment>
<dbReference type="HAMAP" id="MF_04114">
    <property type="entry name" value="PORTAL_T4"/>
    <property type="match status" value="1"/>
</dbReference>
<organism evidence="2 3">
    <name type="scientific">Cronobacter phage LPCS28</name>
    <dbReference type="NCBI Taxonomy" id="2924885"/>
    <lineage>
        <taxon>Viruses</taxon>
        <taxon>Duplodnaviria</taxon>
        <taxon>Heunggongvirae</taxon>
        <taxon>Uroviricota</taxon>
        <taxon>Caudoviricetes</taxon>
        <taxon>Pantevenvirales</taxon>
        <taxon>Straboviridae</taxon>
        <taxon>Nanhuvirus</taxon>
        <taxon>Nanhuvirus LPCS28</taxon>
    </lineage>
</organism>
<evidence type="ECO:0000256" key="1">
    <source>
        <dbReference type="HAMAP-Rule" id="MF_04114"/>
    </source>
</evidence>
<dbReference type="Proteomes" id="UP000832072">
    <property type="component" value="Segment"/>
</dbReference>
<dbReference type="EMBL" id="OM638103">
    <property type="protein sequence ID" value="UNY47125.1"/>
    <property type="molecule type" value="Genomic_DNA"/>
</dbReference>
<gene>
    <name evidence="2" type="ORF">EHEKIMEA_00243</name>
</gene>
<keyword evidence="1" id="KW-1188">Viral release from host cell</keyword>
<dbReference type="GO" id="GO:0019072">
    <property type="term" value="P:viral genome packaging"/>
    <property type="evidence" value="ECO:0007669"/>
    <property type="project" value="UniProtKB-UniRule"/>
</dbReference>
<comment type="similarity">
    <text evidence="1">Belongs to the Tevenvirinae portal protein family.</text>
</comment>
<keyword evidence="3" id="KW-1185">Reference proteome</keyword>
<keyword evidence="1" id="KW-0118">Viral capsid assembly</keyword>
<keyword evidence="1" id="KW-1160">Virus entry into host cell</keyword>
<comment type="subunit">
    <text evidence="1">Homododecamer. Interacts with the large terminase subunit. Interacts with the major capsid protein. Interacts with the capsid vertex protein.</text>
</comment>
<dbReference type="InterPro" id="IPR010823">
    <property type="entry name" value="Portal_Gp20"/>
</dbReference>
<comment type="function">
    <text evidence="1">Forms the portal vertex of the capsid. This portal plays critical roles in head assembly, genome packaging, neck/tail attachment, and genome ejection. The portal protein multimerizes as a single ring-shaped homododecamer arranged around a central channel. Binds to the terminase subunits to form the packaging machine.</text>
</comment>
<accession>A0AAE9G4Y2</accession>
<dbReference type="GO" id="GO:0019076">
    <property type="term" value="P:viral release from host cell"/>
    <property type="evidence" value="ECO:0007669"/>
    <property type="project" value="UniProtKB-UniRule"/>
</dbReference>
<dbReference type="GO" id="GO:0019028">
    <property type="term" value="C:viral capsid"/>
    <property type="evidence" value="ECO:0007669"/>
    <property type="project" value="UniProtKB-UniRule"/>
</dbReference>